<accession>A0A8K0W790</accession>
<protein>
    <submittedName>
        <fullName evidence="1">Uncharacterized protein</fullName>
    </submittedName>
</protein>
<sequence length="126" mass="14107">MRQYSVYTVDKNRAFGLSFFHLGCLTLAFTLPDGPEIKARDNGSTDWVNQHYTHTLRTPLLWAGNDKNRGPTLPRNYPTDAGHHVSYANNKEMDANTTRLTLVIIESLSACSAQPSPGKLPRTVYL</sequence>
<dbReference type="AlphaFoldDB" id="A0A8K0W790"/>
<reference evidence="1" key="1">
    <citation type="journal article" date="2021" name="Nat. Commun.">
        <title>Genetic determinants of endophytism in the Arabidopsis root mycobiome.</title>
        <authorList>
            <person name="Mesny F."/>
            <person name="Miyauchi S."/>
            <person name="Thiergart T."/>
            <person name="Pickel B."/>
            <person name="Atanasova L."/>
            <person name="Karlsson M."/>
            <person name="Huettel B."/>
            <person name="Barry K.W."/>
            <person name="Haridas S."/>
            <person name="Chen C."/>
            <person name="Bauer D."/>
            <person name="Andreopoulos W."/>
            <person name="Pangilinan J."/>
            <person name="LaButti K."/>
            <person name="Riley R."/>
            <person name="Lipzen A."/>
            <person name="Clum A."/>
            <person name="Drula E."/>
            <person name="Henrissat B."/>
            <person name="Kohler A."/>
            <person name="Grigoriev I.V."/>
            <person name="Martin F.M."/>
            <person name="Hacquard S."/>
        </authorList>
    </citation>
    <scope>NUCLEOTIDE SEQUENCE</scope>
    <source>
        <strain evidence="1">MPI-SDFR-AT-0068</strain>
    </source>
</reference>
<name>A0A8K0W790_9HYPO</name>
<organism evidence="1 2">
    <name type="scientific">Fusarium tricinctum</name>
    <dbReference type="NCBI Taxonomy" id="61284"/>
    <lineage>
        <taxon>Eukaryota</taxon>
        <taxon>Fungi</taxon>
        <taxon>Dikarya</taxon>
        <taxon>Ascomycota</taxon>
        <taxon>Pezizomycotina</taxon>
        <taxon>Sordariomycetes</taxon>
        <taxon>Hypocreomycetidae</taxon>
        <taxon>Hypocreales</taxon>
        <taxon>Nectriaceae</taxon>
        <taxon>Fusarium</taxon>
        <taxon>Fusarium tricinctum species complex</taxon>
    </lineage>
</organism>
<comment type="caution">
    <text evidence="1">The sequence shown here is derived from an EMBL/GenBank/DDBJ whole genome shotgun (WGS) entry which is preliminary data.</text>
</comment>
<evidence type="ECO:0000313" key="2">
    <source>
        <dbReference type="Proteomes" id="UP000813427"/>
    </source>
</evidence>
<gene>
    <name evidence="1" type="ORF">BKA59DRAFT_279595</name>
</gene>
<keyword evidence="2" id="KW-1185">Reference proteome</keyword>
<proteinExistence type="predicted"/>
<dbReference type="EMBL" id="JAGPXF010000007">
    <property type="protein sequence ID" value="KAH7235646.1"/>
    <property type="molecule type" value="Genomic_DNA"/>
</dbReference>
<evidence type="ECO:0000313" key="1">
    <source>
        <dbReference type="EMBL" id="KAH7235646.1"/>
    </source>
</evidence>
<dbReference type="Proteomes" id="UP000813427">
    <property type="component" value="Unassembled WGS sequence"/>
</dbReference>